<evidence type="ECO:0000256" key="1">
    <source>
        <dbReference type="ARBA" id="ARBA00006354"/>
    </source>
</evidence>
<dbReference type="Pfam" id="PF13335">
    <property type="entry name" value="Mg_chelatase_C"/>
    <property type="match status" value="1"/>
</dbReference>
<comment type="similarity">
    <text evidence="1">Belongs to the Mg-chelatase subunits D/I family. ComM subfamily.</text>
</comment>
<dbReference type="InterPro" id="IPR020568">
    <property type="entry name" value="Ribosomal_Su5_D2-typ_SF"/>
</dbReference>
<organism evidence="3 4">
    <name type="scientific">Kytococcus sedentarius (strain ATCC 14392 / DSM 20547 / JCM 11482 / CCUG 33030 / NBRC 15357 / NCTC 11040 / CCM 314 / 541)</name>
    <name type="common">Micrococcus sedentarius</name>
    <dbReference type="NCBI Taxonomy" id="478801"/>
    <lineage>
        <taxon>Bacteria</taxon>
        <taxon>Bacillati</taxon>
        <taxon>Actinomycetota</taxon>
        <taxon>Actinomycetes</taxon>
        <taxon>Micrococcales</taxon>
        <taxon>Kytococcaceae</taxon>
        <taxon>Kytococcus</taxon>
    </lineage>
</organism>
<feature type="domain" description="AAA+ ATPase" evidence="2">
    <location>
        <begin position="212"/>
        <end position="400"/>
    </location>
</feature>
<keyword evidence="4" id="KW-1185">Reference proteome</keyword>
<dbReference type="AlphaFoldDB" id="C7NGY5"/>
<dbReference type="eggNOG" id="COG0606">
    <property type="taxonomic scope" value="Bacteria"/>
</dbReference>
<evidence type="ECO:0000313" key="3">
    <source>
        <dbReference type="EMBL" id="ACV06155.1"/>
    </source>
</evidence>
<dbReference type="EMBL" id="CP001686">
    <property type="protein sequence ID" value="ACV06155.1"/>
    <property type="molecule type" value="Genomic_DNA"/>
</dbReference>
<dbReference type="SUPFAM" id="SSF54211">
    <property type="entry name" value="Ribosomal protein S5 domain 2-like"/>
    <property type="match status" value="1"/>
</dbReference>
<sequence>MTLGRTWAVGLVGITGRMVQVEADVGAGLPTFTVGGLPDAACAQAPDRIRAATANAGLQLPSRKVVVNLSPADLRKRGTGYDLGITLAILAAAGSVPAEAVARVAHIGELGLDGEVRSVPGVLPAVIAARTAGLSRVVVPAASWTLASQVPGIEVVPVQHLAALVDDYVTHGRPMGCEPPAHEPPPEPEVPCLSEVYGQEEARRALEVAAAGSHHLLLHGAPGTGKTMLAARLPGILPPLEEDEALEVAAIASVMEAEAVGITRVRPFVAPHHASTASAILGGGAGRPRPGAISRATHGVLFLDEAPEVRRDVLEGLRQPLEEGRVVLLRSEGAVELPARFQLVLAANPCPCGRGGRRAPGAPGAPVCECTPQARRTYAKRLSGPVRDRIDLQVEMDPGTPWAAGAALPESSAVVAERVAAARQRQAERWRGCVWSVNAHVPGGVLRRGPHAVDERALGPLRRSHAAGVLSTRAVDRILRVARTLADLAGSDRVSLEHVMRAMNLRGVEEA</sequence>
<dbReference type="InterPro" id="IPR014721">
    <property type="entry name" value="Ribsml_uS5_D2-typ_fold_subgr"/>
</dbReference>
<dbReference type="InterPro" id="IPR000523">
    <property type="entry name" value="Mg_chelatse_chII-like_cat_dom"/>
</dbReference>
<dbReference type="InterPro" id="IPR003593">
    <property type="entry name" value="AAA+_ATPase"/>
</dbReference>
<dbReference type="InterPro" id="IPR025158">
    <property type="entry name" value="Mg_chelat-rel_C"/>
</dbReference>
<dbReference type="KEGG" id="kse:Ksed_11150"/>
<name>C7NGY5_KYTSD</name>
<dbReference type="STRING" id="478801.Ksed_11150"/>
<dbReference type="Gene3D" id="3.40.50.300">
    <property type="entry name" value="P-loop containing nucleotide triphosphate hydrolases"/>
    <property type="match status" value="1"/>
</dbReference>
<dbReference type="SUPFAM" id="SSF52540">
    <property type="entry name" value="P-loop containing nucleoside triphosphate hydrolases"/>
    <property type="match status" value="1"/>
</dbReference>
<dbReference type="PANTHER" id="PTHR32039">
    <property type="entry name" value="MAGNESIUM-CHELATASE SUBUNIT CHLI"/>
    <property type="match status" value="1"/>
</dbReference>
<gene>
    <name evidence="3" type="ordered locus">Ksed_11150</name>
</gene>
<dbReference type="RefSeq" id="WP_015779100.1">
    <property type="nucleotide sequence ID" value="NC_013169.1"/>
</dbReference>
<dbReference type="GO" id="GO:0005524">
    <property type="term" value="F:ATP binding"/>
    <property type="evidence" value="ECO:0007669"/>
    <property type="project" value="InterPro"/>
</dbReference>
<dbReference type="Proteomes" id="UP000006666">
    <property type="component" value="Chromosome"/>
</dbReference>
<evidence type="ECO:0000259" key="2">
    <source>
        <dbReference type="SMART" id="SM00382"/>
    </source>
</evidence>
<dbReference type="Pfam" id="PF13541">
    <property type="entry name" value="ChlI"/>
    <property type="match status" value="1"/>
</dbReference>
<proteinExistence type="inferred from homology"/>
<accession>C7NGY5</accession>
<dbReference type="InterPro" id="IPR045006">
    <property type="entry name" value="CHLI-like"/>
</dbReference>
<dbReference type="PANTHER" id="PTHR32039:SF7">
    <property type="entry name" value="COMPETENCE PROTEIN COMM"/>
    <property type="match status" value="1"/>
</dbReference>
<dbReference type="HOGENOM" id="CLU_026145_1_0_11"/>
<dbReference type="NCBIfam" id="TIGR00368">
    <property type="entry name" value="YifB family Mg chelatase-like AAA ATPase"/>
    <property type="match status" value="1"/>
</dbReference>
<dbReference type="InterPro" id="IPR027417">
    <property type="entry name" value="P-loop_NTPase"/>
</dbReference>
<dbReference type="CDD" id="cd00009">
    <property type="entry name" value="AAA"/>
    <property type="match status" value="1"/>
</dbReference>
<dbReference type="InterPro" id="IPR004482">
    <property type="entry name" value="Mg_chelat-rel"/>
</dbReference>
<protein>
    <submittedName>
        <fullName evidence="3">Mg chelatase-related protein</fullName>
    </submittedName>
</protein>
<evidence type="ECO:0000313" key="4">
    <source>
        <dbReference type="Proteomes" id="UP000006666"/>
    </source>
</evidence>
<dbReference type="Gene3D" id="3.30.230.10">
    <property type="match status" value="1"/>
</dbReference>
<reference evidence="3 4" key="1">
    <citation type="journal article" date="2009" name="Stand. Genomic Sci.">
        <title>Complete genome sequence of Kytococcus sedentarius type strain (541).</title>
        <authorList>
            <person name="Sims D."/>
            <person name="Brettin T."/>
            <person name="Detter J.C."/>
            <person name="Han C."/>
            <person name="Lapidus A."/>
            <person name="Copeland A."/>
            <person name="Glavina Del Rio T."/>
            <person name="Nolan M."/>
            <person name="Chen F."/>
            <person name="Lucas S."/>
            <person name="Tice H."/>
            <person name="Cheng J.F."/>
            <person name="Bruce D."/>
            <person name="Goodwin L."/>
            <person name="Pitluck S."/>
            <person name="Ovchinnikova G."/>
            <person name="Pati A."/>
            <person name="Ivanova N."/>
            <person name="Mavrommatis K."/>
            <person name="Chen A."/>
            <person name="Palaniappan K."/>
            <person name="D'haeseleer P."/>
            <person name="Chain P."/>
            <person name="Bristow J."/>
            <person name="Eisen J.A."/>
            <person name="Markowitz V."/>
            <person name="Hugenholtz P."/>
            <person name="Schneider S."/>
            <person name="Goker M."/>
            <person name="Pukall R."/>
            <person name="Kyrpides N.C."/>
            <person name="Klenk H.P."/>
        </authorList>
    </citation>
    <scope>NUCLEOTIDE SEQUENCE [LARGE SCALE GENOMIC DNA]</scope>
    <source>
        <strain evidence="4">ATCC 14392 / DSM 20547 / JCM 11482 / CCUG 33030 / NBRC 15357 / NCTC 11040 / CCM 314 / 541</strain>
    </source>
</reference>
<dbReference type="Pfam" id="PF01078">
    <property type="entry name" value="Mg_chelatase"/>
    <property type="match status" value="1"/>
</dbReference>
<dbReference type="SMART" id="SM00382">
    <property type="entry name" value="AAA"/>
    <property type="match status" value="1"/>
</dbReference>